<evidence type="ECO:0000313" key="1">
    <source>
        <dbReference type="EMBL" id="RKT84163.1"/>
    </source>
</evidence>
<gene>
    <name evidence="1" type="ORF">ATL45_2468</name>
    <name evidence="2" type="ORF">SAMN05421805_119147</name>
</gene>
<dbReference type="OrthoDB" id="3698747at2"/>
<dbReference type="EMBL" id="RBXX01000002">
    <property type="protein sequence ID" value="RKT84163.1"/>
    <property type="molecule type" value="Genomic_DNA"/>
</dbReference>
<dbReference type="EMBL" id="FOUP01000019">
    <property type="protein sequence ID" value="SFO63575.1"/>
    <property type="molecule type" value="Genomic_DNA"/>
</dbReference>
<keyword evidence="4" id="KW-1185">Reference proteome</keyword>
<evidence type="ECO:0000313" key="2">
    <source>
        <dbReference type="EMBL" id="SFO63575.1"/>
    </source>
</evidence>
<protein>
    <submittedName>
        <fullName evidence="2">Uncharacterized protein</fullName>
    </submittedName>
</protein>
<dbReference type="Proteomes" id="UP000270697">
    <property type="component" value="Unassembled WGS sequence"/>
</dbReference>
<organism evidence="2 3">
    <name type="scientific">Saccharopolyspora antimicrobica</name>
    <dbReference type="NCBI Taxonomy" id="455193"/>
    <lineage>
        <taxon>Bacteria</taxon>
        <taxon>Bacillati</taxon>
        <taxon>Actinomycetota</taxon>
        <taxon>Actinomycetes</taxon>
        <taxon>Pseudonocardiales</taxon>
        <taxon>Pseudonocardiaceae</taxon>
        <taxon>Saccharopolyspora</taxon>
    </lineage>
</organism>
<evidence type="ECO:0000313" key="4">
    <source>
        <dbReference type="Proteomes" id="UP000270697"/>
    </source>
</evidence>
<dbReference type="Proteomes" id="UP000199398">
    <property type="component" value="Unassembled WGS sequence"/>
</dbReference>
<dbReference type="RefSeq" id="WP_093158186.1">
    <property type="nucleotide sequence ID" value="NZ_FOUP01000019.1"/>
</dbReference>
<dbReference type="STRING" id="455193.SAMN05421805_119147"/>
<name>A0A1I5ISP0_9PSEU</name>
<dbReference type="AlphaFoldDB" id="A0A1I5ISP0"/>
<reference evidence="2 3" key="1">
    <citation type="submission" date="2016-10" db="EMBL/GenBank/DDBJ databases">
        <authorList>
            <person name="de Groot N.N."/>
        </authorList>
    </citation>
    <scope>NUCLEOTIDE SEQUENCE [LARGE SCALE GENOMIC DNA]</scope>
    <source>
        <strain evidence="2 3">CPCC 201259</strain>
    </source>
</reference>
<proteinExistence type="predicted"/>
<sequence>MAELSLPVGRKNTPAVNRLKRIGDHIDALYVELNKVYFLEDNVVQRKDFEEITELADVACQSLHGVRDGIAAKGGPNVAKGYVKK</sequence>
<evidence type="ECO:0000313" key="3">
    <source>
        <dbReference type="Proteomes" id="UP000199398"/>
    </source>
</evidence>
<reference evidence="1 4" key="2">
    <citation type="submission" date="2018-10" db="EMBL/GenBank/DDBJ databases">
        <title>Sequencing the genomes of 1000 actinobacteria strains.</title>
        <authorList>
            <person name="Klenk H.-P."/>
        </authorList>
    </citation>
    <scope>NUCLEOTIDE SEQUENCE [LARGE SCALE GENOMIC DNA]</scope>
    <source>
        <strain evidence="1 4">DSM 45119</strain>
    </source>
</reference>
<accession>A0A1I5ISP0</accession>